<evidence type="ECO:0000256" key="2">
    <source>
        <dbReference type="SAM" id="MobiDB-lite"/>
    </source>
</evidence>
<dbReference type="GO" id="GO:0051087">
    <property type="term" value="F:protein-folding chaperone binding"/>
    <property type="evidence" value="ECO:0007669"/>
    <property type="project" value="TreeGrafter"/>
</dbReference>
<dbReference type="SUPFAM" id="SSF49493">
    <property type="entry name" value="HSP40/DnaJ peptide-binding domain"/>
    <property type="match status" value="2"/>
</dbReference>
<keyword evidence="5" id="KW-1185">Reference proteome</keyword>
<proteinExistence type="predicted"/>
<dbReference type="OrthoDB" id="550424at2759"/>
<dbReference type="GO" id="GO:0051082">
    <property type="term" value="F:unfolded protein binding"/>
    <property type="evidence" value="ECO:0007669"/>
    <property type="project" value="InterPro"/>
</dbReference>
<dbReference type="EMBL" id="CACSLK010004199">
    <property type="protein sequence ID" value="CAA0809957.1"/>
    <property type="molecule type" value="Genomic_DNA"/>
</dbReference>
<evidence type="ECO:0000259" key="3">
    <source>
        <dbReference type="Pfam" id="PF01556"/>
    </source>
</evidence>
<name>A0A9N7MN90_STRHE</name>
<organism evidence="4 5">
    <name type="scientific">Striga hermonthica</name>
    <name type="common">Purple witchweed</name>
    <name type="synonym">Buchnera hermonthica</name>
    <dbReference type="NCBI Taxonomy" id="68872"/>
    <lineage>
        <taxon>Eukaryota</taxon>
        <taxon>Viridiplantae</taxon>
        <taxon>Streptophyta</taxon>
        <taxon>Embryophyta</taxon>
        <taxon>Tracheophyta</taxon>
        <taxon>Spermatophyta</taxon>
        <taxon>Magnoliopsida</taxon>
        <taxon>eudicotyledons</taxon>
        <taxon>Gunneridae</taxon>
        <taxon>Pentapetalae</taxon>
        <taxon>asterids</taxon>
        <taxon>lamiids</taxon>
        <taxon>Lamiales</taxon>
        <taxon>Orobanchaceae</taxon>
        <taxon>Buchnereae</taxon>
        <taxon>Striga</taxon>
    </lineage>
</organism>
<dbReference type="FunFam" id="2.60.260.20:FF:000015">
    <property type="entry name" value="Heat shock protein 40"/>
    <property type="match status" value="1"/>
</dbReference>
<feature type="compositionally biased region" description="Basic and acidic residues" evidence="2">
    <location>
        <begin position="15"/>
        <end position="40"/>
    </location>
</feature>
<dbReference type="FunFam" id="2.60.260.20:FF:000006">
    <property type="entry name" value="DnaJ subfamily B member 13"/>
    <property type="match status" value="1"/>
</dbReference>
<reference evidence="4" key="1">
    <citation type="submission" date="2019-12" db="EMBL/GenBank/DDBJ databases">
        <authorList>
            <person name="Scholes J."/>
        </authorList>
    </citation>
    <scope>NUCLEOTIDE SEQUENCE</scope>
</reference>
<feature type="compositionally biased region" description="Low complexity" evidence="2">
    <location>
        <begin position="1"/>
        <end position="11"/>
    </location>
</feature>
<keyword evidence="1" id="KW-0143">Chaperone</keyword>
<evidence type="ECO:0000313" key="5">
    <source>
        <dbReference type="Proteomes" id="UP001153555"/>
    </source>
</evidence>
<evidence type="ECO:0000256" key="1">
    <source>
        <dbReference type="ARBA" id="ARBA00023186"/>
    </source>
</evidence>
<dbReference type="InterPro" id="IPR002939">
    <property type="entry name" value="DnaJ_C"/>
</dbReference>
<dbReference type="Proteomes" id="UP001153555">
    <property type="component" value="Unassembled WGS sequence"/>
</dbReference>
<dbReference type="CDD" id="cd10747">
    <property type="entry name" value="DnaJ_C"/>
    <property type="match status" value="1"/>
</dbReference>
<protein>
    <submittedName>
        <fullName evidence="4">HSP40/DnaJ peptide-binding protein</fullName>
    </submittedName>
</protein>
<dbReference type="Pfam" id="PF01556">
    <property type="entry name" value="DnaJ_C"/>
    <property type="match status" value="1"/>
</dbReference>
<dbReference type="PANTHER" id="PTHR24078:SF522">
    <property type="entry name" value="DNAJ CHAPERONE C-TERMINAL DOMAIN-CONTAINING PROTEIN"/>
    <property type="match status" value="1"/>
</dbReference>
<sequence>MPSKKMGNMMMKKPKSMDQDDKKSMKRKFDKDKKRAHDDPNPLIEPESPQWSTPVRTGAGPSRLSRATSHGSFSPLTRSASKRAGPGRASLLRTMSNNEGLNRTFSRSTSRTGPILYSNSHGLVKPPANEQQLDCSLEELCFGCVKKIKITRDAITENGEVVQEDETFTIKVKPGWRRGTRITFEGKGDEVPGSDPADVVFTIAEKRHALFSKRDDDNLEFKLDIQLVEALTGCTFSVPLLGEQNRISVTVNDVISPGYEKIISGKGMPKHNEPTTRGDLIIVFSVKFPEELSDEQRAEAARILQQTC</sequence>
<dbReference type="InterPro" id="IPR051339">
    <property type="entry name" value="DnaJ_subfamily_B"/>
</dbReference>
<dbReference type="GO" id="GO:0006457">
    <property type="term" value="P:protein folding"/>
    <property type="evidence" value="ECO:0007669"/>
    <property type="project" value="InterPro"/>
</dbReference>
<feature type="compositionally biased region" description="Polar residues" evidence="2">
    <location>
        <begin position="93"/>
        <end position="113"/>
    </location>
</feature>
<dbReference type="AlphaFoldDB" id="A0A9N7MN90"/>
<gene>
    <name evidence="4" type="ORF">SHERM_11866</name>
</gene>
<comment type="caution">
    <text evidence="4">The sequence shown here is derived from an EMBL/GenBank/DDBJ whole genome shotgun (WGS) entry which is preliminary data.</text>
</comment>
<accession>A0A9N7MN90</accession>
<feature type="compositionally biased region" description="Polar residues" evidence="2">
    <location>
        <begin position="65"/>
        <end position="79"/>
    </location>
</feature>
<dbReference type="Gene3D" id="2.60.260.20">
    <property type="entry name" value="Urease metallochaperone UreE, N-terminal domain"/>
    <property type="match status" value="2"/>
</dbReference>
<dbReference type="GO" id="GO:0005829">
    <property type="term" value="C:cytosol"/>
    <property type="evidence" value="ECO:0007669"/>
    <property type="project" value="TreeGrafter"/>
</dbReference>
<evidence type="ECO:0000313" key="4">
    <source>
        <dbReference type="EMBL" id="CAA0809957.1"/>
    </source>
</evidence>
<feature type="domain" description="Chaperone DnaJ C-terminal" evidence="3">
    <location>
        <begin position="131"/>
        <end position="289"/>
    </location>
</feature>
<dbReference type="InterPro" id="IPR008971">
    <property type="entry name" value="HSP40/DnaJ_pept-bd"/>
</dbReference>
<feature type="region of interest" description="Disordered" evidence="2">
    <location>
        <begin position="1"/>
        <end position="113"/>
    </location>
</feature>
<dbReference type="PANTHER" id="PTHR24078">
    <property type="entry name" value="DNAJ HOMOLOG SUBFAMILY C MEMBER"/>
    <property type="match status" value="1"/>
</dbReference>